<dbReference type="PROSITE" id="PS00018">
    <property type="entry name" value="EF_HAND_1"/>
    <property type="match status" value="2"/>
</dbReference>
<dbReference type="PROSITE" id="PS50222">
    <property type="entry name" value="EF_HAND_2"/>
    <property type="match status" value="1"/>
</dbReference>
<dbReference type="InterPro" id="IPR001344">
    <property type="entry name" value="Chloro_AB-bd_pln"/>
</dbReference>
<dbReference type="PANTHER" id="PTHR21649">
    <property type="entry name" value="CHLOROPHYLL A/B BINDING PROTEIN"/>
    <property type="match status" value="1"/>
</dbReference>
<accession>A0A6C0LD23</accession>
<evidence type="ECO:0000313" key="6">
    <source>
        <dbReference type="EMBL" id="QHU27955.1"/>
    </source>
</evidence>
<keyword evidence="4" id="KW-0934">Plastid</keyword>
<protein>
    <recommendedName>
        <fullName evidence="5">EF-hand domain-containing protein</fullName>
    </recommendedName>
</protein>
<organism evidence="6">
    <name type="scientific">viral metagenome</name>
    <dbReference type="NCBI Taxonomy" id="1070528"/>
    <lineage>
        <taxon>unclassified sequences</taxon>
        <taxon>metagenomes</taxon>
        <taxon>organismal metagenomes</taxon>
    </lineage>
</organism>
<dbReference type="Gene3D" id="1.10.238.10">
    <property type="entry name" value="EF-hand"/>
    <property type="match status" value="1"/>
</dbReference>
<dbReference type="GO" id="GO:0016020">
    <property type="term" value="C:membrane"/>
    <property type="evidence" value="ECO:0007669"/>
    <property type="project" value="InterPro"/>
</dbReference>
<dbReference type="InterPro" id="IPR022796">
    <property type="entry name" value="Chloroa_b-bind"/>
</dbReference>
<evidence type="ECO:0000256" key="1">
    <source>
        <dbReference type="ARBA" id="ARBA00004474"/>
    </source>
</evidence>
<reference evidence="6" key="1">
    <citation type="journal article" date="2020" name="Nature">
        <title>Giant virus diversity and host interactions through global metagenomics.</title>
        <authorList>
            <person name="Schulz F."/>
            <person name="Roux S."/>
            <person name="Paez-Espino D."/>
            <person name="Jungbluth S."/>
            <person name="Walsh D.A."/>
            <person name="Denef V.J."/>
            <person name="McMahon K.D."/>
            <person name="Konstantinidis K.T."/>
            <person name="Eloe-Fadrosh E.A."/>
            <person name="Kyrpides N.C."/>
            <person name="Woyke T."/>
        </authorList>
    </citation>
    <scope>NUCLEOTIDE SEQUENCE</scope>
    <source>
        <strain evidence="6">GVMAG-M-3300027769-26</strain>
    </source>
</reference>
<evidence type="ECO:0000256" key="2">
    <source>
        <dbReference type="ARBA" id="ARBA00022528"/>
    </source>
</evidence>
<feature type="domain" description="EF-hand" evidence="5">
    <location>
        <begin position="50"/>
        <end position="85"/>
    </location>
</feature>
<dbReference type="GO" id="GO:0009536">
    <property type="term" value="C:plastid"/>
    <property type="evidence" value="ECO:0007669"/>
    <property type="project" value="UniProtKB-SubCell"/>
</dbReference>
<dbReference type="Pfam" id="PF00504">
    <property type="entry name" value="Chloroa_b-bind"/>
    <property type="match status" value="1"/>
</dbReference>
<sequence length="315" mass="34775">MFRYFILASLLYCSDCFFVSSAFPSNLAYLRPKSIAMLSNKDVGGGGGAKDNDVNVNAFNNIDVDKSGKLDISELEFYYGKNNYMDIADVNNDGEIDYLEFDRLSNIKKFGVRNGGNLFVRNAINFGLLDKNSILADGEASVVIGNKGFDPLNCSTSISTLRRYREAEIKHGRLAMLGSVGWPLAELYHPYLSKIMNGDNLLTAGGKVPSLLNGGLGNINPVFFMAVIIFATTLESASISKNYEIESIPGDLGFDPLNIYTTNNVKNKRELELKELNNGRIAMLAITYFAINEFITDTPIANSFAPIYYKLVGQY</sequence>
<keyword evidence="2" id="KW-0150">Chloroplast</keyword>
<keyword evidence="3" id="KW-0602">Photosynthesis</keyword>
<name>A0A6C0LD23_9ZZZZ</name>
<dbReference type="InterPro" id="IPR018247">
    <property type="entry name" value="EF_Hand_1_Ca_BS"/>
</dbReference>
<dbReference type="InterPro" id="IPR011992">
    <property type="entry name" value="EF-hand-dom_pair"/>
</dbReference>
<dbReference type="AlphaFoldDB" id="A0A6C0LD23"/>
<proteinExistence type="predicted"/>
<dbReference type="SUPFAM" id="SSF47473">
    <property type="entry name" value="EF-hand"/>
    <property type="match status" value="1"/>
</dbReference>
<dbReference type="SUPFAM" id="SSF103511">
    <property type="entry name" value="Chlorophyll a-b binding protein"/>
    <property type="match status" value="1"/>
</dbReference>
<dbReference type="GO" id="GO:0009765">
    <property type="term" value="P:photosynthesis, light harvesting"/>
    <property type="evidence" value="ECO:0007669"/>
    <property type="project" value="InterPro"/>
</dbReference>
<dbReference type="GO" id="GO:0005509">
    <property type="term" value="F:calcium ion binding"/>
    <property type="evidence" value="ECO:0007669"/>
    <property type="project" value="InterPro"/>
</dbReference>
<evidence type="ECO:0000259" key="5">
    <source>
        <dbReference type="PROSITE" id="PS50222"/>
    </source>
</evidence>
<evidence type="ECO:0000256" key="3">
    <source>
        <dbReference type="ARBA" id="ARBA00022531"/>
    </source>
</evidence>
<dbReference type="EMBL" id="MN740466">
    <property type="protein sequence ID" value="QHU27955.1"/>
    <property type="molecule type" value="Genomic_DNA"/>
</dbReference>
<dbReference type="InterPro" id="IPR002048">
    <property type="entry name" value="EF_hand_dom"/>
</dbReference>
<dbReference type="Pfam" id="PF13202">
    <property type="entry name" value="EF-hand_5"/>
    <property type="match status" value="2"/>
</dbReference>
<dbReference type="Gene3D" id="1.10.3460.10">
    <property type="entry name" value="Chlorophyll a/b binding protein domain"/>
    <property type="match status" value="1"/>
</dbReference>
<comment type="subcellular location">
    <subcellularLocation>
        <location evidence="1">Plastid</location>
    </subcellularLocation>
</comment>
<evidence type="ECO:0000256" key="4">
    <source>
        <dbReference type="ARBA" id="ARBA00022640"/>
    </source>
</evidence>